<dbReference type="PROSITE" id="PS51725">
    <property type="entry name" value="ABM"/>
    <property type="match status" value="1"/>
</dbReference>
<reference evidence="3 4" key="1">
    <citation type="submission" date="2019-12" db="EMBL/GenBank/DDBJ databases">
        <title>Novel species isolated from a subtropical stream in China.</title>
        <authorList>
            <person name="Lu H."/>
        </authorList>
    </citation>
    <scope>NUCLEOTIDE SEQUENCE [LARGE SCALE GENOMIC DNA]</scope>
    <source>
        <strain evidence="3 4">FT55W</strain>
    </source>
</reference>
<organism evidence="3 4">
    <name type="scientific">Duganella rivi</name>
    <dbReference type="NCBI Taxonomy" id="2666083"/>
    <lineage>
        <taxon>Bacteria</taxon>
        <taxon>Pseudomonadati</taxon>
        <taxon>Pseudomonadota</taxon>
        <taxon>Betaproteobacteria</taxon>
        <taxon>Burkholderiales</taxon>
        <taxon>Oxalobacteraceae</taxon>
        <taxon>Telluria group</taxon>
        <taxon>Duganella</taxon>
    </lineage>
</organism>
<dbReference type="Pfam" id="PF03992">
    <property type="entry name" value="ABM"/>
    <property type="match status" value="1"/>
</dbReference>
<feature type="chain" id="PRO_5031474013" evidence="1">
    <location>
        <begin position="32"/>
        <end position="135"/>
    </location>
</feature>
<dbReference type="EMBL" id="WWCK01000003">
    <property type="protein sequence ID" value="MYM67282.1"/>
    <property type="molecule type" value="Genomic_DNA"/>
</dbReference>
<feature type="domain" description="ABM" evidence="2">
    <location>
        <begin position="42"/>
        <end position="133"/>
    </location>
</feature>
<keyword evidence="4" id="KW-1185">Reference proteome</keyword>
<dbReference type="PANTHER" id="PTHR33336:SF3">
    <property type="entry name" value="ABM DOMAIN-CONTAINING PROTEIN"/>
    <property type="match status" value="1"/>
</dbReference>
<keyword evidence="3" id="KW-0560">Oxidoreductase</keyword>
<keyword evidence="1" id="KW-0732">Signal</keyword>
<accession>A0A7X4KBT4</accession>
<dbReference type="InterPro" id="IPR011008">
    <property type="entry name" value="Dimeric_a/b-barrel"/>
</dbReference>
<evidence type="ECO:0000256" key="1">
    <source>
        <dbReference type="SAM" id="SignalP"/>
    </source>
</evidence>
<dbReference type="Gene3D" id="3.30.70.100">
    <property type="match status" value="1"/>
</dbReference>
<dbReference type="AlphaFoldDB" id="A0A7X4KBT4"/>
<dbReference type="SUPFAM" id="SSF54909">
    <property type="entry name" value="Dimeric alpha+beta barrel"/>
    <property type="match status" value="1"/>
</dbReference>
<dbReference type="PANTHER" id="PTHR33336">
    <property type="entry name" value="QUINOL MONOOXYGENASE YGIN-RELATED"/>
    <property type="match status" value="1"/>
</dbReference>
<dbReference type="InterPro" id="IPR007138">
    <property type="entry name" value="ABM_dom"/>
</dbReference>
<sequence>MFKQCKAALIGGMAAALAVAAAPAAAESANAVNYKAVPAGAYSIVAQIKAKPGKEAALRQITLPLIKQVRSDPKNIVYFLQENREKPGHFIFYEIFATKADFEAHNAMPYVKDWFAKLPELADGGVEVMRMEVLK</sequence>
<keyword evidence="3" id="KW-0503">Monooxygenase</keyword>
<feature type="signal peptide" evidence="1">
    <location>
        <begin position="1"/>
        <end position="31"/>
    </location>
</feature>
<dbReference type="Proteomes" id="UP000450012">
    <property type="component" value="Unassembled WGS sequence"/>
</dbReference>
<protein>
    <submittedName>
        <fullName evidence="3">Antibiotic biosynthesis monooxygenase</fullName>
    </submittedName>
</protein>
<comment type="caution">
    <text evidence="3">The sequence shown here is derived from an EMBL/GenBank/DDBJ whole genome shotgun (WGS) entry which is preliminary data.</text>
</comment>
<evidence type="ECO:0000313" key="3">
    <source>
        <dbReference type="EMBL" id="MYM67282.1"/>
    </source>
</evidence>
<dbReference type="InterPro" id="IPR050744">
    <property type="entry name" value="AI-2_Isomerase_LsrG"/>
</dbReference>
<gene>
    <name evidence="3" type="ORF">GTP45_10615</name>
</gene>
<evidence type="ECO:0000259" key="2">
    <source>
        <dbReference type="PROSITE" id="PS51725"/>
    </source>
</evidence>
<evidence type="ECO:0000313" key="4">
    <source>
        <dbReference type="Proteomes" id="UP000450012"/>
    </source>
</evidence>
<name>A0A7X4KBT4_9BURK</name>
<dbReference type="RefSeq" id="WP_161013834.1">
    <property type="nucleotide sequence ID" value="NZ_WWCK01000003.1"/>
</dbReference>
<proteinExistence type="predicted"/>
<dbReference type="GO" id="GO:0004497">
    <property type="term" value="F:monooxygenase activity"/>
    <property type="evidence" value="ECO:0007669"/>
    <property type="project" value="UniProtKB-KW"/>
</dbReference>